<organism evidence="2 3">
    <name type="scientific">Magnetospirillum moscoviense</name>
    <dbReference type="NCBI Taxonomy" id="1437059"/>
    <lineage>
        <taxon>Bacteria</taxon>
        <taxon>Pseudomonadati</taxon>
        <taxon>Pseudomonadota</taxon>
        <taxon>Alphaproteobacteria</taxon>
        <taxon>Rhodospirillales</taxon>
        <taxon>Rhodospirillaceae</taxon>
        <taxon>Magnetospirillum</taxon>
    </lineage>
</organism>
<dbReference type="Pfam" id="PF19501">
    <property type="entry name" value="PcRGLX_1st"/>
    <property type="match status" value="1"/>
</dbReference>
<protein>
    <recommendedName>
        <fullName evidence="1">PcRGLX/YetA-like N-terminal RIFT barrel domain-containing protein</fullName>
    </recommendedName>
</protein>
<keyword evidence="3" id="KW-1185">Reference proteome</keyword>
<dbReference type="AlphaFoldDB" id="A0A178MTJ3"/>
<gene>
    <name evidence="2" type="ORF">A6A05_01385</name>
</gene>
<reference evidence="2 3" key="1">
    <citation type="submission" date="2016-04" db="EMBL/GenBank/DDBJ databases">
        <title>Draft genome sequence of freshwater magnetotactic bacteria Magnetospirillum marisnigri SP-1 and Magnetospirillum moscoviense BB-1.</title>
        <authorList>
            <person name="Koziaeva V."/>
            <person name="Dziuba M.V."/>
            <person name="Ivanov T.M."/>
            <person name="Kuznetsov B."/>
            <person name="Grouzdev D.S."/>
        </authorList>
    </citation>
    <scope>NUCLEOTIDE SEQUENCE [LARGE SCALE GENOMIC DNA]</scope>
    <source>
        <strain evidence="2 3">BB-1</strain>
    </source>
</reference>
<dbReference type="InterPro" id="IPR048329">
    <property type="entry name" value="PcRGLX_1st"/>
</dbReference>
<dbReference type="STRING" id="1437059.A6A05_01385"/>
<dbReference type="EMBL" id="LWQU01000130">
    <property type="protein sequence ID" value="OAN51542.1"/>
    <property type="molecule type" value="Genomic_DNA"/>
</dbReference>
<evidence type="ECO:0000259" key="1">
    <source>
        <dbReference type="Pfam" id="PF19501"/>
    </source>
</evidence>
<feature type="domain" description="PcRGLX/YetA-like N-terminal RIFT barrel" evidence="1">
    <location>
        <begin position="25"/>
        <end position="79"/>
    </location>
</feature>
<evidence type="ECO:0000313" key="2">
    <source>
        <dbReference type="EMBL" id="OAN51542.1"/>
    </source>
</evidence>
<proteinExistence type="predicted"/>
<sequence>MLACPADAVTCVRVTGQVGAGGALPVTFGQPFRPGDVPGGATLIGRDDRGAPVTLQLDARATHPDGSLRFAVISADLAHSPTTLAILPGQAPAIAVPAKPDFDLGVEITVFSRQVSVVKFGDRKGTTPGVPFRVGQTITLAIGDERFSLVVGPTMSGGDMAPFMRIAQAFVAVINGQSTRYGARWNGANDGYEKLWVTTIRRGETFVVSADHDGPGRVSVLPYLAVEPPATWVAALPPKTAGAVWLAGPVADEQAIVVPFTSPVTGQVHPQLSARLHVRRYGQSKAVRADVILENGWATEPDPRNFTYDIAIRRNGVVAYHHEDVSHTHRARWHKVVWSDGFSEPEIAQHIPYLLQSGAVPHFDPTLVIPAAVVQRDVASFAKRDTGPLGTAQVMTYMPTAGGRPDIGLLPRWAVVALLTMDSGARAILFANADAGAGVPLHYRDKRTDLPISLDDHPTMVMGPGRARPRDAFPAVTIGDSPWTAQIAHHPSLSYLPYLLSGDLFYLEEVAFWANWVLASVDPVYRGGSAGLIFANEVRGQAWSLRTLGEAALILPDSHPMKGYFNSRLAANVAWYIKRYAGNADPAQGSVLGIIAKPDDPGVMAPWQQDFLFMAFGQLAQQGVPGAEEVLRWLGRFSVGRWAADADGFCHQMAPAYYIKIRERGGPILPTWRALFELNWPDVKVCPPAFPFGEPDSAGGYVANANAVLAIAADFDIAGAAMAYRRLQVEAPGMVRAFPTNPTFAIVPRGIRR</sequence>
<comment type="caution">
    <text evidence="2">The sequence shown here is derived from an EMBL/GenBank/DDBJ whole genome shotgun (WGS) entry which is preliminary data.</text>
</comment>
<name>A0A178MTJ3_9PROT</name>
<dbReference type="Proteomes" id="UP000078543">
    <property type="component" value="Unassembled WGS sequence"/>
</dbReference>
<evidence type="ECO:0000313" key="3">
    <source>
        <dbReference type="Proteomes" id="UP000078543"/>
    </source>
</evidence>
<accession>A0A178MTJ3</accession>